<reference evidence="1 2" key="1">
    <citation type="journal article" date="2016" name="Environ. Microbiol.">
        <title>Genomic resolution of a cold subsurface aquifer community provides metabolic insights for novel microbes adapted to high CO concentrations.</title>
        <authorList>
            <person name="Probst A.J."/>
            <person name="Castelle C.J."/>
            <person name="Singh A."/>
            <person name="Brown C.T."/>
            <person name="Anantharaman K."/>
            <person name="Sharon I."/>
            <person name="Hug L.A."/>
            <person name="Burstein D."/>
            <person name="Emerson J.B."/>
            <person name="Thomas B.C."/>
            <person name="Banfield J.F."/>
        </authorList>
    </citation>
    <scope>NUCLEOTIDE SEQUENCE [LARGE SCALE GENOMIC DNA]</scope>
    <source>
        <strain evidence="1">CG1_02_43_90</strain>
    </source>
</reference>
<dbReference type="Proteomes" id="UP000181992">
    <property type="component" value="Unassembled WGS sequence"/>
</dbReference>
<protein>
    <submittedName>
        <fullName evidence="1">Uncharacterized protein</fullName>
    </submittedName>
</protein>
<organism evidence="1 2">
    <name type="scientific">Candidatus Nomurabacteria bacterium CG1_02_43_90</name>
    <dbReference type="NCBI Taxonomy" id="1805281"/>
    <lineage>
        <taxon>Bacteria</taxon>
        <taxon>Candidatus Nomuraibacteriota</taxon>
    </lineage>
</organism>
<gene>
    <name evidence="1" type="ORF">AUJ77_01350</name>
</gene>
<comment type="caution">
    <text evidence="1">The sequence shown here is derived from an EMBL/GenBank/DDBJ whole genome shotgun (WGS) entry which is preliminary data.</text>
</comment>
<dbReference type="STRING" id="1805281.AUJ77_01350"/>
<dbReference type="EMBL" id="MNVN01000010">
    <property type="protein sequence ID" value="OIO30967.1"/>
    <property type="molecule type" value="Genomic_DNA"/>
</dbReference>
<evidence type="ECO:0000313" key="1">
    <source>
        <dbReference type="EMBL" id="OIO30967.1"/>
    </source>
</evidence>
<proteinExistence type="predicted"/>
<dbReference type="AlphaFoldDB" id="A0A1J4V9L0"/>
<evidence type="ECO:0000313" key="2">
    <source>
        <dbReference type="Proteomes" id="UP000181992"/>
    </source>
</evidence>
<sequence length="179" mass="19651">MFVIGVLIGSGISFVYFNQSSSREGDSAYQAGFDAAKKRVEDSSFGAIMRTPDEIKVLSGTVTKVNGNKVDFHIQSTRPFDEPTLDNRTITIVAETKISKLIQKDQKVFQSEMETFIKSSQIKEGATLATPPEPFSYAPALLADITVGDVLTVIAEENIKTKKEFTATDIQIQPKPINN</sequence>
<accession>A0A1J4V9L0</accession>
<name>A0A1J4V9L0_9BACT</name>